<sequence length="142" mass="15568">MEEKRGEAVESHGPRLGEEVAPVDGLLHPSVVECLLERTLAGGPGHQSVPGLTPLDPFSNPTPIRRWMEGRGKRDSMKLSGAQVARPCDEQSGVRINVQEVRNTYCFLPSCLMYYGNGGEEIPGPYLDTQGIMQGSRMIWMG</sequence>
<dbReference type="RefSeq" id="XP_001212940.1">
    <property type="nucleotide sequence ID" value="XM_001212940.1"/>
</dbReference>
<dbReference type="EMBL" id="CH476598">
    <property type="protein sequence ID" value="EAU35564.1"/>
    <property type="molecule type" value="Genomic_DNA"/>
</dbReference>
<dbReference type="AlphaFoldDB" id="Q0CRC2"/>
<gene>
    <name evidence="2" type="ORF">ATEG_03762</name>
</gene>
<feature type="compositionally biased region" description="Basic and acidic residues" evidence="1">
    <location>
        <begin position="1"/>
        <end position="18"/>
    </location>
</feature>
<protein>
    <submittedName>
        <fullName evidence="2">Uncharacterized protein</fullName>
    </submittedName>
</protein>
<dbReference type="VEuPathDB" id="FungiDB:ATEG_03762"/>
<feature type="compositionally biased region" description="Basic and acidic residues" evidence="1">
    <location>
        <begin position="66"/>
        <end position="77"/>
    </location>
</feature>
<feature type="region of interest" description="Disordered" evidence="1">
    <location>
        <begin position="1"/>
        <end position="21"/>
    </location>
</feature>
<dbReference type="Proteomes" id="UP000007963">
    <property type="component" value="Unassembled WGS sequence"/>
</dbReference>
<evidence type="ECO:0000313" key="3">
    <source>
        <dbReference type="Proteomes" id="UP000007963"/>
    </source>
</evidence>
<evidence type="ECO:0000256" key="1">
    <source>
        <dbReference type="SAM" id="MobiDB-lite"/>
    </source>
</evidence>
<dbReference type="GeneID" id="4318228"/>
<proteinExistence type="predicted"/>
<organism evidence="2 3">
    <name type="scientific">Aspergillus terreus (strain NIH 2624 / FGSC A1156)</name>
    <dbReference type="NCBI Taxonomy" id="341663"/>
    <lineage>
        <taxon>Eukaryota</taxon>
        <taxon>Fungi</taxon>
        <taxon>Dikarya</taxon>
        <taxon>Ascomycota</taxon>
        <taxon>Pezizomycotina</taxon>
        <taxon>Eurotiomycetes</taxon>
        <taxon>Eurotiomycetidae</taxon>
        <taxon>Eurotiales</taxon>
        <taxon>Aspergillaceae</taxon>
        <taxon>Aspergillus</taxon>
        <taxon>Aspergillus subgen. Circumdati</taxon>
    </lineage>
</organism>
<name>Q0CRC2_ASPTN</name>
<feature type="region of interest" description="Disordered" evidence="1">
    <location>
        <begin position="43"/>
        <end position="84"/>
    </location>
</feature>
<reference evidence="3" key="1">
    <citation type="submission" date="2005-09" db="EMBL/GenBank/DDBJ databases">
        <title>Annotation of the Aspergillus terreus NIH2624 genome.</title>
        <authorList>
            <person name="Birren B.W."/>
            <person name="Lander E.S."/>
            <person name="Galagan J.E."/>
            <person name="Nusbaum C."/>
            <person name="Devon K."/>
            <person name="Henn M."/>
            <person name="Ma L.-J."/>
            <person name="Jaffe D.B."/>
            <person name="Butler J."/>
            <person name="Alvarez P."/>
            <person name="Gnerre S."/>
            <person name="Grabherr M."/>
            <person name="Kleber M."/>
            <person name="Mauceli E.W."/>
            <person name="Brockman W."/>
            <person name="Rounsley S."/>
            <person name="Young S.K."/>
            <person name="LaButti K."/>
            <person name="Pushparaj V."/>
            <person name="DeCaprio D."/>
            <person name="Crawford M."/>
            <person name="Koehrsen M."/>
            <person name="Engels R."/>
            <person name="Montgomery P."/>
            <person name="Pearson M."/>
            <person name="Howarth C."/>
            <person name="Larson L."/>
            <person name="Luoma S."/>
            <person name="White J."/>
            <person name="Alvarado L."/>
            <person name="Kodira C.D."/>
            <person name="Zeng Q."/>
            <person name="Oleary S."/>
            <person name="Yandava C."/>
            <person name="Denning D.W."/>
            <person name="Nierman W.C."/>
            <person name="Milne T."/>
            <person name="Madden K."/>
        </authorList>
    </citation>
    <scope>NUCLEOTIDE SEQUENCE [LARGE SCALE GENOMIC DNA]</scope>
    <source>
        <strain evidence="3">NIH 2624 / FGSC A1156</strain>
    </source>
</reference>
<dbReference type="HOGENOM" id="CLU_1815417_0_0_1"/>
<accession>Q0CRC2</accession>
<evidence type="ECO:0000313" key="2">
    <source>
        <dbReference type="EMBL" id="EAU35564.1"/>
    </source>
</evidence>